<organism evidence="2 3">
    <name type="scientific">Paxillus rubicundulus Ve08.2h10</name>
    <dbReference type="NCBI Taxonomy" id="930991"/>
    <lineage>
        <taxon>Eukaryota</taxon>
        <taxon>Fungi</taxon>
        <taxon>Dikarya</taxon>
        <taxon>Basidiomycota</taxon>
        <taxon>Agaricomycotina</taxon>
        <taxon>Agaricomycetes</taxon>
        <taxon>Agaricomycetidae</taxon>
        <taxon>Boletales</taxon>
        <taxon>Paxilineae</taxon>
        <taxon>Paxillaceae</taxon>
        <taxon>Paxillus</taxon>
    </lineage>
</organism>
<evidence type="ECO:0000313" key="3">
    <source>
        <dbReference type="Proteomes" id="UP000054538"/>
    </source>
</evidence>
<gene>
    <name evidence="2" type="ORF">PAXRUDRAFT_697394</name>
</gene>
<feature type="region of interest" description="Disordered" evidence="1">
    <location>
        <begin position="58"/>
        <end position="154"/>
    </location>
</feature>
<keyword evidence="3" id="KW-1185">Reference proteome</keyword>
<dbReference type="AlphaFoldDB" id="A0A0D0DIX5"/>
<dbReference type="EMBL" id="KN824897">
    <property type="protein sequence ID" value="KIK98322.1"/>
    <property type="molecule type" value="Genomic_DNA"/>
</dbReference>
<feature type="compositionally biased region" description="Low complexity" evidence="1">
    <location>
        <begin position="109"/>
        <end position="121"/>
    </location>
</feature>
<proteinExistence type="predicted"/>
<feature type="compositionally biased region" description="Polar residues" evidence="1">
    <location>
        <begin position="122"/>
        <end position="147"/>
    </location>
</feature>
<dbReference type="InParanoid" id="A0A0D0DIX5"/>
<feature type="compositionally biased region" description="Pro residues" evidence="1">
    <location>
        <begin position="82"/>
        <end position="92"/>
    </location>
</feature>
<reference evidence="3" key="2">
    <citation type="submission" date="2015-01" db="EMBL/GenBank/DDBJ databases">
        <title>Evolutionary Origins and Diversification of the Mycorrhizal Mutualists.</title>
        <authorList>
            <consortium name="DOE Joint Genome Institute"/>
            <consortium name="Mycorrhizal Genomics Consortium"/>
            <person name="Kohler A."/>
            <person name="Kuo A."/>
            <person name="Nagy L.G."/>
            <person name="Floudas D."/>
            <person name="Copeland A."/>
            <person name="Barry K.W."/>
            <person name="Cichocki N."/>
            <person name="Veneault-Fourrey C."/>
            <person name="LaButti K."/>
            <person name="Lindquist E.A."/>
            <person name="Lipzen A."/>
            <person name="Lundell T."/>
            <person name="Morin E."/>
            <person name="Murat C."/>
            <person name="Riley R."/>
            <person name="Ohm R."/>
            <person name="Sun H."/>
            <person name="Tunlid A."/>
            <person name="Henrissat B."/>
            <person name="Grigoriev I.V."/>
            <person name="Hibbett D.S."/>
            <person name="Martin F."/>
        </authorList>
    </citation>
    <scope>NUCLEOTIDE SEQUENCE [LARGE SCALE GENOMIC DNA]</scope>
    <source>
        <strain evidence="3">Ve08.2h10</strain>
    </source>
</reference>
<protein>
    <submittedName>
        <fullName evidence="2">Unplaced genomic scaffold scaffold_75, whole genome shotgun sequence</fullName>
    </submittedName>
</protein>
<evidence type="ECO:0000313" key="2">
    <source>
        <dbReference type="EMBL" id="KIK98322.1"/>
    </source>
</evidence>
<dbReference type="HOGENOM" id="CLU_1384560_0_0_1"/>
<feature type="region of interest" description="Disordered" evidence="1">
    <location>
        <begin position="1"/>
        <end position="29"/>
    </location>
</feature>
<dbReference type="Proteomes" id="UP000054538">
    <property type="component" value="Unassembled WGS sequence"/>
</dbReference>
<reference evidence="2 3" key="1">
    <citation type="submission" date="2014-04" db="EMBL/GenBank/DDBJ databases">
        <authorList>
            <consortium name="DOE Joint Genome Institute"/>
            <person name="Kuo A."/>
            <person name="Kohler A."/>
            <person name="Jargeat P."/>
            <person name="Nagy L.G."/>
            <person name="Floudas D."/>
            <person name="Copeland A."/>
            <person name="Barry K.W."/>
            <person name="Cichocki N."/>
            <person name="Veneault-Fourrey C."/>
            <person name="LaButti K."/>
            <person name="Lindquist E.A."/>
            <person name="Lipzen A."/>
            <person name="Lundell T."/>
            <person name="Morin E."/>
            <person name="Murat C."/>
            <person name="Sun H."/>
            <person name="Tunlid A."/>
            <person name="Henrissat B."/>
            <person name="Grigoriev I.V."/>
            <person name="Hibbett D.S."/>
            <person name="Martin F."/>
            <person name="Nordberg H.P."/>
            <person name="Cantor M.N."/>
            <person name="Hua S.X."/>
        </authorList>
    </citation>
    <scope>NUCLEOTIDE SEQUENCE [LARGE SCALE GENOMIC DNA]</scope>
    <source>
        <strain evidence="2 3">Ve08.2h10</strain>
    </source>
</reference>
<evidence type="ECO:0000256" key="1">
    <source>
        <dbReference type="SAM" id="MobiDB-lite"/>
    </source>
</evidence>
<feature type="compositionally biased region" description="Basic and acidic residues" evidence="1">
    <location>
        <begin position="97"/>
        <end position="106"/>
    </location>
</feature>
<accession>A0A0D0DIX5</accession>
<name>A0A0D0DIX5_9AGAM</name>
<sequence>MNARKRKASDHLLPTTQTKHSRTEKLRTKEPPGMLAVLCQGMQDGWNHFCRKSMPLLPPIDEHDASQVPPLPPNRQVHTTPAPHPAIPPRLPIPSEFHSHKPEARSQHSNLPSSFPSNSNSMKTLNSSNTSPQSATSTEMTSISSKPASLPRHHTMDATLEEYIRISRTTEQSKKAYSHTRTRPHIYHPHVCIATIV</sequence>